<reference evidence="7 8" key="2">
    <citation type="submission" date="2019-01" db="EMBL/GenBank/DDBJ databases">
        <authorList>
            <person name="Li Y."/>
        </authorList>
    </citation>
    <scope>NUCLEOTIDE SEQUENCE [LARGE SCALE GENOMIC DNA]</scope>
    <source>
        <strain evidence="7 8">2D-5</strain>
    </source>
</reference>
<dbReference type="Pfam" id="PF02653">
    <property type="entry name" value="BPD_transp_2"/>
    <property type="match status" value="1"/>
</dbReference>
<keyword evidence="3 6" id="KW-0812">Transmembrane</keyword>
<protein>
    <submittedName>
        <fullName evidence="7">ABC transporter permease</fullName>
    </submittedName>
</protein>
<proteinExistence type="predicted"/>
<organism evidence="7 8">
    <name type="scientific">Paenirhodobacter populi</name>
    <dbReference type="NCBI Taxonomy" id="2306993"/>
    <lineage>
        <taxon>Bacteria</taxon>
        <taxon>Pseudomonadati</taxon>
        <taxon>Pseudomonadota</taxon>
        <taxon>Alphaproteobacteria</taxon>
        <taxon>Rhodobacterales</taxon>
        <taxon>Rhodobacter group</taxon>
        <taxon>Paenirhodobacter</taxon>
    </lineage>
</organism>
<feature type="transmembrane region" description="Helical" evidence="6">
    <location>
        <begin position="251"/>
        <end position="273"/>
    </location>
</feature>
<keyword evidence="4 6" id="KW-1133">Transmembrane helix</keyword>
<dbReference type="AlphaFoldDB" id="A0A443J1U3"/>
<feature type="transmembrane region" description="Helical" evidence="6">
    <location>
        <begin position="155"/>
        <end position="177"/>
    </location>
</feature>
<dbReference type="PANTHER" id="PTHR47089">
    <property type="entry name" value="ABC TRANSPORTER, PERMEASE PROTEIN"/>
    <property type="match status" value="1"/>
</dbReference>
<keyword evidence="5 6" id="KW-0472">Membrane</keyword>
<feature type="transmembrane region" description="Helical" evidence="6">
    <location>
        <begin position="123"/>
        <end position="149"/>
    </location>
</feature>
<evidence type="ECO:0000256" key="5">
    <source>
        <dbReference type="ARBA" id="ARBA00023136"/>
    </source>
</evidence>
<sequence>MTTETTNLTSGGLPPRLRAALATAGLSLGPMIGAFVLSGLVLLLMKVNPFDYYGYVFQRGLLSPSGVQATLTRMGPLLLLAASLIVAFRAGLWNLGGDAQFLMGAVFVAAWAPLMVQHLPVWLVLGLSMLVSVVIGAIWGLLPAILRAYQGINEIITTLMMNFLGISLSSALVKLVFADPGTTVPQTRTLPVGDRLPVLFGSNVSSGLVIGLVVILAVHWMMTRTAFGLKLRVVGANPEAATHAGLSVPKLTLAVFAISAGLGGLAGAVAILGQYGNVRADWNPAYAFTIVPLVFLARFNGYAAIGYVFLFSALGIGSESAARRLDVPNYFTLVTVALLLVLLAVTERWAALRRARKGV</sequence>
<feature type="transmembrane region" description="Helical" evidence="6">
    <location>
        <begin position="285"/>
        <end position="310"/>
    </location>
</feature>
<feature type="transmembrane region" description="Helical" evidence="6">
    <location>
        <begin position="77"/>
        <end position="93"/>
    </location>
</feature>
<comment type="caution">
    <text evidence="7">The sequence shown here is derived from an EMBL/GenBank/DDBJ whole genome shotgun (WGS) entry which is preliminary data.</text>
</comment>
<feature type="transmembrane region" description="Helical" evidence="6">
    <location>
        <begin position="20"/>
        <end position="45"/>
    </location>
</feature>
<evidence type="ECO:0000313" key="8">
    <source>
        <dbReference type="Proteomes" id="UP000285710"/>
    </source>
</evidence>
<keyword evidence="8" id="KW-1185">Reference proteome</keyword>
<reference evidence="7 8" key="1">
    <citation type="submission" date="2019-01" db="EMBL/GenBank/DDBJ databases">
        <title>Sinorhodobacter populi sp. nov. isolated from the symptomatic bark tissue of Populus euramericana canker.</title>
        <authorList>
            <person name="Xu G."/>
        </authorList>
    </citation>
    <scope>NUCLEOTIDE SEQUENCE [LARGE SCALE GENOMIC DNA]</scope>
    <source>
        <strain evidence="7 8">2D-5</strain>
    </source>
</reference>
<gene>
    <name evidence="7" type="ORF">D2T33_04115</name>
</gene>
<evidence type="ECO:0000256" key="3">
    <source>
        <dbReference type="ARBA" id="ARBA00022692"/>
    </source>
</evidence>
<dbReference type="InterPro" id="IPR001851">
    <property type="entry name" value="ABC_transp_permease"/>
</dbReference>
<name>A0A443J1U3_9RHOB</name>
<evidence type="ECO:0000313" key="7">
    <source>
        <dbReference type="EMBL" id="RWR14400.1"/>
    </source>
</evidence>
<evidence type="ECO:0000256" key="2">
    <source>
        <dbReference type="ARBA" id="ARBA00022475"/>
    </source>
</evidence>
<dbReference type="Proteomes" id="UP000285710">
    <property type="component" value="Unassembled WGS sequence"/>
</dbReference>
<evidence type="ECO:0000256" key="1">
    <source>
        <dbReference type="ARBA" id="ARBA00004651"/>
    </source>
</evidence>
<evidence type="ECO:0000256" key="6">
    <source>
        <dbReference type="SAM" id="Phobius"/>
    </source>
</evidence>
<dbReference type="PANTHER" id="PTHR47089:SF1">
    <property type="entry name" value="GUANOSINE ABC TRANSPORTER PERMEASE PROTEIN NUPP"/>
    <property type="match status" value="1"/>
</dbReference>
<keyword evidence="2" id="KW-1003">Cell membrane</keyword>
<dbReference type="GO" id="GO:0022857">
    <property type="term" value="F:transmembrane transporter activity"/>
    <property type="evidence" value="ECO:0007669"/>
    <property type="project" value="InterPro"/>
</dbReference>
<dbReference type="RefSeq" id="WP_128268931.1">
    <property type="nucleotide sequence ID" value="NZ_SAUW01000003.1"/>
</dbReference>
<feature type="transmembrane region" description="Helical" evidence="6">
    <location>
        <begin position="330"/>
        <end position="350"/>
    </location>
</feature>
<comment type="subcellular location">
    <subcellularLocation>
        <location evidence="1">Cell membrane</location>
        <topology evidence="1">Multi-pass membrane protein</topology>
    </subcellularLocation>
</comment>
<accession>A0A443J1U3</accession>
<dbReference type="EMBL" id="SAUW01000003">
    <property type="protein sequence ID" value="RWR14400.1"/>
    <property type="molecule type" value="Genomic_DNA"/>
</dbReference>
<dbReference type="GO" id="GO:0005886">
    <property type="term" value="C:plasma membrane"/>
    <property type="evidence" value="ECO:0007669"/>
    <property type="project" value="UniProtKB-SubCell"/>
</dbReference>
<dbReference type="CDD" id="cd06580">
    <property type="entry name" value="TM_PBP1_transp_TpRbsC_like"/>
    <property type="match status" value="1"/>
</dbReference>
<evidence type="ECO:0000256" key="4">
    <source>
        <dbReference type="ARBA" id="ARBA00022989"/>
    </source>
</evidence>
<feature type="transmembrane region" description="Helical" evidence="6">
    <location>
        <begin position="198"/>
        <end position="222"/>
    </location>
</feature>